<accession>A0A1L9RFE6</accession>
<name>A0A1L9RFE6_ASPWE</name>
<evidence type="ECO:0000313" key="2">
    <source>
        <dbReference type="Proteomes" id="UP000184383"/>
    </source>
</evidence>
<dbReference type="GeneID" id="63754505"/>
<dbReference type="EMBL" id="KV878214">
    <property type="protein sequence ID" value="OJJ33598.1"/>
    <property type="molecule type" value="Genomic_DNA"/>
</dbReference>
<reference evidence="2" key="1">
    <citation type="journal article" date="2017" name="Genome Biol.">
        <title>Comparative genomics reveals high biological diversity and specific adaptations in the industrially and medically important fungal genus Aspergillus.</title>
        <authorList>
            <person name="de Vries R.P."/>
            <person name="Riley R."/>
            <person name="Wiebenga A."/>
            <person name="Aguilar-Osorio G."/>
            <person name="Amillis S."/>
            <person name="Uchima C.A."/>
            <person name="Anderluh G."/>
            <person name="Asadollahi M."/>
            <person name="Askin M."/>
            <person name="Barry K."/>
            <person name="Battaglia E."/>
            <person name="Bayram O."/>
            <person name="Benocci T."/>
            <person name="Braus-Stromeyer S.A."/>
            <person name="Caldana C."/>
            <person name="Canovas D."/>
            <person name="Cerqueira G.C."/>
            <person name="Chen F."/>
            <person name="Chen W."/>
            <person name="Choi C."/>
            <person name="Clum A."/>
            <person name="Dos Santos R.A."/>
            <person name="Damasio A.R."/>
            <person name="Diallinas G."/>
            <person name="Emri T."/>
            <person name="Fekete E."/>
            <person name="Flipphi M."/>
            <person name="Freyberg S."/>
            <person name="Gallo A."/>
            <person name="Gournas C."/>
            <person name="Habgood R."/>
            <person name="Hainaut M."/>
            <person name="Harispe M.L."/>
            <person name="Henrissat B."/>
            <person name="Hilden K.S."/>
            <person name="Hope R."/>
            <person name="Hossain A."/>
            <person name="Karabika E."/>
            <person name="Karaffa L."/>
            <person name="Karanyi Z."/>
            <person name="Krasevec N."/>
            <person name="Kuo A."/>
            <person name="Kusch H."/>
            <person name="LaButti K."/>
            <person name="Lagendijk E.L."/>
            <person name="Lapidus A."/>
            <person name="Levasseur A."/>
            <person name="Lindquist E."/>
            <person name="Lipzen A."/>
            <person name="Logrieco A.F."/>
            <person name="MacCabe A."/>
            <person name="Maekelae M.R."/>
            <person name="Malavazi I."/>
            <person name="Melin P."/>
            <person name="Meyer V."/>
            <person name="Mielnichuk N."/>
            <person name="Miskei M."/>
            <person name="Molnar A.P."/>
            <person name="Mule G."/>
            <person name="Ngan C.Y."/>
            <person name="Orejas M."/>
            <person name="Orosz E."/>
            <person name="Ouedraogo J.P."/>
            <person name="Overkamp K.M."/>
            <person name="Park H.-S."/>
            <person name="Perrone G."/>
            <person name="Piumi F."/>
            <person name="Punt P.J."/>
            <person name="Ram A.F."/>
            <person name="Ramon A."/>
            <person name="Rauscher S."/>
            <person name="Record E."/>
            <person name="Riano-Pachon D.M."/>
            <person name="Robert V."/>
            <person name="Roehrig J."/>
            <person name="Ruller R."/>
            <person name="Salamov A."/>
            <person name="Salih N.S."/>
            <person name="Samson R.A."/>
            <person name="Sandor E."/>
            <person name="Sanguinetti M."/>
            <person name="Schuetze T."/>
            <person name="Sepcic K."/>
            <person name="Shelest E."/>
            <person name="Sherlock G."/>
            <person name="Sophianopoulou V."/>
            <person name="Squina F.M."/>
            <person name="Sun H."/>
            <person name="Susca A."/>
            <person name="Todd R.B."/>
            <person name="Tsang A."/>
            <person name="Unkles S.E."/>
            <person name="van de Wiele N."/>
            <person name="van Rossen-Uffink D."/>
            <person name="Oliveira J.V."/>
            <person name="Vesth T.C."/>
            <person name="Visser J."/>
            <person name="Yu J.-H."/>
            <person name="Zhou M."/>
            <person name="Andersen M.R."/>
            <person name="Archer D.B."/>
            <person name="Baker S.E."/>
            <person name="Benoit I."/>
            <person name="Brakhage A.A."/>
            <person name="Braus G.H."/>
            <person name="Fischer R."/>
            <person name="Frisvad J.C."/>
            <person name="Goldman G.H."/>
            <person name="Houbraken J."/>
            <person name="Oakley B."/>
            <person name="Pocsi I."/>
            <person name="Scazzocchio C."/>
            <person name="Seiboth B."/>
            <person name="vanKuyk P.A."/>
            <person name="Wortman J."/>
            <person name="Dyer P.S."/>
            <person name="Grigoriev I.V."/>
        </authorList>
    </citation>
    <scope>NUCLEOTIDE SEQUENCE [LARGE SCALE GENOMIC DNA]</scope>
    <source>
        <strain evidence="2">DTO 134E9</strain>
    </source>
</reference>
<dbReference type="RefSeq" id="XP_040687275.1">
    <property type="nucleotide sequence ID" value="XM_040838657.1"/>
</dbReference>
<dbReference type="OrthoDB" id="5340558at2759"/>
<dbReference type="Proteomes" id="UP000184383">
    <property type="component" value="Unassembled WGS sequence"/>
</dbReference>
<proteinExistence type="predicted"/>
<evidence type="ECO:0008006" key="3">
    <source>
        <dbReference type="Google" id="ProtNLM"/>
    </source>
</evidence>
<evidence type="ECO:0000313" key="1">
    <source>
        <dbReference type="EMBL" id="OJJ33598.1"/>
    </source>
</evidence>
<dbReference type="AlphaFoldDB" id="A0A1L9RFE6"/>
<organism evidence="1 2">
    <name type="scientific">Aspergillus wentii DTO 134E9</name>
    <dbReference type="NCBI Taxonomy" id="1073089"/>
    <lineage>
        <taxon>Eukaryota</taxon>
        <taxon>Fungi</taxon>
        <taxon>Dikarya</taxon>
        <taxon>Ascomycota</taxon>
        <taxon>Pezizomycotina</taxon>
        <taxon>Eurotiomycetes</taxon>
        <taxon>Eurotiomycetidae</taxon>
        <taxon>Eurotiales</taxon>
        <taxon>Aspergillaceae</taxon>
        <taxon>Aspergillus</taxon>
        <taxon>Aspergillus subgen. Cremei</taxon>
    </lineage>
</organism>
<protein>
    <recommendedName>
        <fullName evidence="3">F-box domain-containing protein</fullName>
    </recommendedName>
</protein>
<sequence length="166" mass="19658">MDKLPDELIQQILNYVMIEDVPFCIEDCIRAVGEAAAERYLEYEINDYVEQMLPLIVRNADPSQVEHLYDWILVNGTCRRFRNTGKRSFFAHKTFAMTPQFAHRLRYYEVRQFSYEGQEMALRCIQSVVFMQPVHLPSAILKLSERVSLFPRLKRINFVFEGNIEK</sequence>
<keyword evidence="2" id="KW-1185">Reference proteome</keyword>
<gene>
    <name evidence="1" type="ORF">ASPWEDRAFT_624801</name>
</gene>
<dbReference type="VEuPathDB" id="FungiDB:ASPWEDRAFT_624801"/>